<dbReference type="PANTHER" id="PTHR47221:SF6">
    <property type="entry name" value="FIBRINOGEN ALPHA CHAIN"/>
    <property type="match status" value="1"/>
</dbReference>
<feature type="signal peptide" evidence="7">
    <location>
        <begin position="1"/>
        <end position="22"/>
    </location>
</feature>
<dbReference type="InterPro" id="IPR037579">
    <property type="entry name" value="FIB_ANG-like"/>
</dbReference>
<comment type="caution">
    <text evidence="9">The sequence shown here is derived from an EMBL/GenBank/DDBJ whole genome shotgun (WGS) entry which is preliminary data.</text>
</comment>
<sequence length="507" mass="58449">MHYILQVTQFVVLCWTARKLRAQFMDNQNSVDQSLYFFYQRSEYPRDCEEVSNQCSSGDSSGVYLIKPDGYSEPFEIYCDNVNSEVWTVLLRRNDKRLHFDRSWREFRDGFGFFSQEFWIGNEKLSYLTNQKNYELRINITYDDGSSCYVNYDLFRTTDDFGSYKITKLGQFSGNADECLPVCDCRCQKTCANPSSCLNTCNADNTCVCSDGLYLKGEDCVPLAECSRCEVDGTTIPEGGFYVNSDCTSRADCLNGQLIWDVTYSCGANEVCESQNNIRKCYTDDVDCLDVYNDGFTTSGVYTINPTNWPGSALQVYCNMSDGGGWTVFQRRVDGTVEFYRNWTSYKEGFGSVDHEHWLGNDKLYYLTNQKRYTIRIDFVNLDDSPYYAKYDYFRINDENDNYRLSQLGSYSGTADERGSSHSSAGSALSNHLNYQFTTYDMDHDTHSSVNCAENRHGAWWYYNCNSSNLNGRYDTSSSSCGYDDIYWAYLPGNNCNRYVEMKIRPF</sequence>
<evidence type="ECO:0000313" key="10">
    <source>
        <dbReference type="Proteomes" id="UP001152320"/>
    </source>
</evidence>
<dbReference type="OrthoDB" id="7250310at2759"/>
<evidence type="ECO:0000259" key="8">
    <source>
        <dbReference type="PROSITE" id="PS51406"/>
    </source>
</evidence>
<comment type="subcellular location">
    <subcellularLocation>
        <location evidence="1">Secreted</location>
    </subcellularLocation>
</comment>
<dbReference type="SUPFAM" id="SSF56496">
    <property type="entry name" value="Fibrinogen C-terminal domain-like"/>
    <property type="match status" value="2"/>
</dbReference>
<keyword evidence="2" id="KW-0964">Secreted</keyword>
<evidence type="ECO:0000256" key="6">
    <source>
        <dbReference type="ARBA" id="ARBA00023180"/>
    </source>
</evidence>
<evidence type="ECO:0000313" key="9">
    <source>
        <dbReference type="EMBL" id="KAJ8033802.1"/>
    </source>
</evidence>
<feature type="chain" id="PRO_5040222794" evidence="7">
    <location>
        <begin position="23"/>
        <end position="507"/>
    </location>
</feature>
<dbReference type="CDD" id="cd19941">
    <property type="entry name" value="TIL"/>
    <property type="match status" value="1"/>
</dbReference>
<dbReference type="Pfam" id="PF00147">
    <property type="entry name" value="Fibrinogen_C"/>
    <property type="match status" value="2"/>
</dbReference>
<feature type="domain" description="Fibrinogen C-terminal" evidence="8">
    <location>
        <begin position="279"/>
        <end position="507"/>
    </location>
</feature>
<evidence type="ECO:0000256" key="3">
    <source>
        <dbReference type="ARBA" id="ARBA00022729"/>
    </source>
</evidence>
<dbReference type="InterPro" id="IPR036056">
    <property type="entry name" value="Fibrinogen-like_C"/>
</dbReference>
<evidence type="ECO:0000256" key="7">
    <source>
        <dbReference type="SAM" id="SignalP"/>
    </source>
</evidence>
<organism evidence="9 10">
    <name type="scientific">Holothuria leucospilota</name>
    <name type="common">Black long sea cucumber</name>
    <name type="synonym">Mertensiothuria leucospilota</name>
    <dbReference type="NCBI Taxonomy" id="206669"/>
    <lineage>
        <taxon>Eukaryota</taxon>
        <taxon>Metazoa</taxon>
        <taxon>Echinodermata</taxon>
        <taxon>Eleutherozoa</taxon>
        <taxon>Echinozoa</taxon>
        <taxon>Holothuroidea</taxon>
        <taxon>Aspidochirotacea</taxon>
        <taxon>Aspidochirotida</taxon>
        <taxon>Holothuriidae</taxon>
        <taxon>Holothuria</taxon>
    </lineage>
</organism>
<proteinExistence type="predicted"/>
<feature type="domain" description="Fibrinogen C-terminal" evidence="8">
    <location>
        <begin position="39"/>
        <end position="176"/>
    </location>
</feature>
<dbReference type="PROSITE" id="PS51406">
    <property type="entry name" value="FIBRINOGEN_C_2"/>
    <property type="match status" value="2"/>
</dbReference>
<dbReference type="Gene3D" id="3.90.215.10">
    <property type="entry name" value="Gamma Fibrinogen, chain A, domain 1"/>
    <property type="match status" value="2"/>
</dbReference>
<dbReference type="AlphaFoldDB" id="A0A9Q1BW27"/>
<evidence type="ECO:0000256" key="1">
    <source>
        <dbReference type="ARBA" id="ARBA00004613"/>
    </source>
</evidence>
<accession>A0A9Q1BW27</accession>
<dbReference type="InterPro" id="IPR002181">
    <property type="entry name" value="Fibrinogen_a/b/g_C_dom"/>
</dbReference>
<dbReference type="GO" id="GO:0005576">
    <property type="term" value="C:extracellular region"/>
    <property type="evidence" value="ECO:0007669"/>
    <property type="project" value="UniProtKB-SubCell"/>
</dbReference>
<keyword evidence="6" id="KW-0325">Glycoprotein</keyword>
<dbReference type="SMART" id="SM00186">
    <property type="entry name" value="FBG"/>
    <property type="match status" value="2"/>
</dbReference>
<dbReference type="InterPro" id="IPR014716">
    <property type="entry name" value="Fibrinogen_a/b/g_C_1"/>
</dbReference>
<dbReference type="CDD" id="cd00087">
    <property type="entry name" value="FReD"/>
    <property type="match status" value="1"/>
</dbReference>
<dbReference type="Proteomes" id="UP001152320">
    <property type="component" value="Chromosome 11"/>
</dbReference>
<reference evidence="9" key="1">
    <citation type="submission" date="2021-10" db="EMBL/GenBank/DDBJ databases">
        <title>Tropical sea cucumber genome reveals ecological adaptation and Cuvierian tubules defense mechanism.</title>
        <authorList>
            <person name="Chen T."/>
        </authorList>
    </citation>
    <scope>NUCLEOTIDE SEQUENCE</scope>
    <source>
        <strain evidence="9">Nanhai2018</strain>
        <tissue evidence="9">Muscle</tissue>
    </source>
</reference>
<dbReference type="NCBIfam" id="NF040941">
    <property type="entry name" value="GGGWT_bact"/>
    <property type="match status" value="1"/>
</dbReference>
<keyword evidence="10" id="KW-1185">Reference proteome</keyword>
<evidence type="ECO:0000256" key="4">
    <source>
        <dbReference type="ARBA" id="ARBA00023054"/>
    </source>
</evidence>
<dbReference type="PROSITE" id="PS00514">
    <property type="entry name" value="FIBRINOGEN_C_1"/>
    <property type="match status" value="1"/>
</dbReference>
<dbReference type="InterPro" id="IPR020837">
    <property type="entry name" value="Fibrinogen_CS"/>
</dbReference>
<keyword evidence="5" id="KW-1015">Disulfide bond</keyword>
<evidence type="ECO:0000256" key="2">
    <source>
        <dbReference type="ARBA" id="ARBA00022525"/>
    </source>
</evidence>
<keyword evidence="3 7" id="KW-0732">Signal</keyword>
<dbReference type="EMBL" id="JAIZAY010000011">
    <property type="protein sequence ID" value="KAJ8033802.1"/>
    <property type="molecule type" value="Genomic_DNA"/>
</dbReference>
<keyword evidence="4" id="KW-0175">Coiled coil</keyword>
<dbReference type="PANTHER" id="PTHR47221">
    <property type="entry name" value="FIBRINOGEN ALPHA CHAIN"/>
    <property type="match status" value="1"/>
</dbReference>
<protein>
    <submittedName>
        <fullName evidence="9">Fibrinogen C domain-containing protein 1-A</fullName>
    </submittedName>
</protein>
<gene>
    <name evidence="9" type="ORF">HOLleu_24164</name>
</gene>
<name>A0A9Q1BW27_HOLLE</name>
<evidence type="ECO:0000256" key="5">
    <source>
        <dbReference type="ARBA" id="ARBA00023157"/>
    </source>
</evidence>